<feature type="transmembrane region" description="Helical" evidence="8">
    <location>
        <begin position="263"/>
        <end position="282"/>
    </location>
</feature>
<keyword evidence="5" id="KW-1278">Translocase</keyword>
<evidence type="ECO:0000256" key="8">
    <source>
        <dbReference type="RuleBase" id="RU362081"/>
    </source>
</evidence>
<comment type="subcellular location">
    <subcellularLocation>
        <location evidence="1">Cell membrane</location>
        <topology evidence="1">Multi-pass membrane protein</topology>
    </subcellularLocation>
</comment>
<dbReference type="PANTHER" id="PTHR48085:SF5">
    <property type="entry name" value="CADMIUM_ZINC-TRANSPORTING ATPASE HMA4-RELATED"/>
    <property type="match status" value="1"/>
</dbReference>
<dbReference type="GO" id="GO:0016887">
    <property type="term" value="F:ATP hydrolysis activity"/>
    <property type="evidence" value="ECO:0007669"/>
    <property type="project" value="InterPro"/>
</dbReference>
<keyword evidence="8" id="KW-0067">ATP-binding</keyword>
<evidence type="ECO:0000256" key="7">
    <source>
        <dbReference type="ARBA" id="ARBA00023136"/>
    </source>
</evidence>
<dbReference type="GO" id="GO:0019829">
    <property type="term" value="F:ATPase-coupled monoatomic cation transmembrane transporter activity"/>
    <property type="evidence" value="ECO:0007669"/>
    <property type="project" value="InterPro"/>
</dbReference>
<dbReference type="AlphaFoldDB" id="A0A5J4KFF3"/>
<dbReference type="Proteomes" id="UP000326912">
    <property type="component" value="Unassembled WGS sequence"/>
</dbReference>
<keyword evidence="11" id="KW-1185">Reference proteome</keyword>
<dbReference type="InterPro" id="IPR051014">
    <property type="entry name" value="Cation_Transport_ATPase_IB"/>
</dbReference>
<dbReference type="NCBIfam" id="TIGR01525">
    <property type="entry name" value="ATPase-IB_hvy"/>
    <property type="match status" value="1"/>
</dbReference>
<dbReference type="SUPFAM" id="SSF81665">
    <property type="entry name" value="Calcium ATPase, transmembrane domain M"/>
    <property type="match status" value="1"/>
</dbReference>
<evidence type="ECO:0000256" key="3">
    <source>
        <dbReference type="ARBA" id="ARBA00022692"/>
    </source>
</evidence>
<dbReference type="InterPro" id="IPR001757">
    <property type="entry name" value="P_typ_ATPase"/>
</dbReference>
<gene>
    <name evidence="10" type="ORF">KDW_05050</name>
</gene>
<dbReference type="PROSITE" id="PS00154">
    <property type="entry name" value="ATPASE_E1_E2"/>
    <property type="match status" value="1"/>
</dbReference>
<protein>
    <submittedName>
        <fullName evidence="10">Copper-translocating P-type ATPase</fullName>
    </submittedName>
</protein>
<evidence type="ECO:0000256" key="4">
    <source>
        <dbReference type="ARBA" id="ARBA00022723"/>
    </source>
</evidence>
<dbReference type="NCBIfam" id="TIGR01494">
    <property type="entry name" value="ATPase_P-type"/>
    <property type="match status" value="1"/>
</dbReference>
<keyword evidence="7 8" id="KW-0472">Membrane</keyword>
<accession>A0A5J4KFF3</accession>
<dbReference type="InterPro" id="IPR023299">
    <property type="entry name" value="ATPase_P-typ_cyto_dom_N"/>
</dbReference>
<evidence type="ECO:0000256" key="5">
    <source>
        <dbReference type="ARBA" id="ARBA00022967"/>
    </source>
</evidence>
<evidence type="ECO:0000313" key="11">
    <source>
        <dbReference type="Proteomes" id="UP000326912"/>
    </source>
</evidence>
<dbReference type="FunFam" id="2.70.150.10:FF:000002">
    <property type="entry name" value="Copper-transporting ATPase 1, putative"/>
    <property type="match status" value="1"/>
</dbReference>
<dbReference type="InterPro" id="IPR023298">
    <property type="entry name" value="ATPase_P-typ_TM_dom_sf"/>
</dbReference>
<evidence type="ECO:0000256" key="2">
    <source>
        <dbReference type="ARBA" id="ARBA00006024"/>
    </source>
</evidence>
<proteinExistence type="inferred from homology"/>
<dbReference type="InterPro" id="IPR059000">
    <property type="entry name" value="ATPase_P-type_domA"/>
</dbReference>
<dbReference type="Gene3D" id="3.40.1110.10">
    <property type="entry name" value="Calcium-transporting ATPase, cytoplasmic domain N"/>
    <property type="match status" value="1"/>
</dbReference>
<dbReference type="RefSeq" id="WP_198925171.1">
    <property type="nucleotide sequence ID" value="NZ_BKZW01000001.1"/>
</dbReference>
<keyword evidence="4 8" id="KW-0479">Metal-binding</keyword>
<feature type="domain" description="P-type ATPase A" evidence="9">
    <location>
        <begin position="146"/>
        <end position="247"/>
    </location>
</feature>
<dbReference type="InterPro" id="IPR044492">
    <property type="entry name" value="P_typ_ATPase_HD_dom"/>
</dbReference>
<evidence type="ECO:0000256" key="1">
    <source>
        <dbReference type="ARBA" id="ARBA00004651"/>
    </source>
</evidence>
<feature type="transmembrane region" description="Helical" evidence="8">
    <location>
        <begin position="288"/>
        <end position="317"/>
    </location>
</feature>
<dbReference type="InterPro" id="IPR023214">
    <property type="entry name" value="HAD_sf"/>
</dbReference>
<dbReference type="GO" id="GO:0005886">
    <property type="term" value="C:plasma membrane"/>
    <property type="evidence" value="ECO:0007669"/>
    <property type="project" value="UniProtKB-SubCell"/>
</dbReference>
<dbReference type="PRINTS" id="PR00941">
    <property type="entry name" value="CDATPASE"/>
</dbReference>
<dbReference type="CDD" id="cd02079">
    <property type="entry name" value="P-type_ATPase_HM"/>
    <property type="match status" value="1"/>
</dbReference>
<dbReference type="Pfam" id="PF00122">
    <property type="entry name" value="E1-E2_ATPase"/>
    <property type="match status" value="1"/>
</dbReference>
<evidence type="ECO:0000259" key="9">
    <source>
        <dbReference type="Pfam" id="PF00122"/>
    </source>
</evidence>
<dbReference type="SFLD" id="SFLDG00002">
    <property type="entry name" value="C1.7:_P-type_atpase_like"/>
    <property type="match status" value="1"/>
</dbReference>
<dbReference type="InterPro" id="IPR018303">
    <property type="entry name" value="ATPase_P-typ_P_site"/>
</dbReference>
<comment type="caution">
    <text evidence="10">The sequence shown here is derived from an EMBL/GenBank/DDBJ whole genome shotgun (WGS) entry which is preliminary data.</text>
</comment>
<dbReference type="GO" id="GO:0005524">
    <property type="term" value="F:ATP binding"/>
    <property type="evidence" value="ECO:0007669"/>
    <property type="project" value="UniProtKB-UniRule"/>
</dbReference>
<dbReference type="SUPFAM" id="SSF56784">
    <property type="entry name" value="HAD-like"/>
    <property type="match status" value="1"/>
</dbReference>
<dbReference type="EMBL" id="BKZW01000001">
    <property type="protein sequence ID" value="GER86343.1"/>
    <property type="molecule type" value="Genomic_DNA"/>
</dbReference>
<dbReference type="Gene3D" id="2.70.150.10">
    <property type="entry name" value="Calcium-transporting ATPase, cytoplasmic transduction domain A"/>
    <property type="match status" value="1"/>
</dbReference>
<dbReference type="InterPro" id="IPR036412">
    <property type="entry name" value="HAD-like_sf"/>
</dbReference>
<evidence type="ECO:0000256" key="6">
    <source>
        <dbReference type="ARBA" id="ARBA00022989"/>
    </source>
</evidence>
<dbReference type="PRINTS" id="PR00119">
    <property type="entry name" value="CATATPASE"/>
</dbReference>
<dbReference type="NCBIfam" id="TIGR01511">
    <property type="entry name" value="ATPase-IB1_Cu"/>
    <property type="match status" value="1"/>
</dbReference>
<dbReference type="Pfam" id="PF00702">
    <property type="entry name" value="Hydrolase"/>
    <property type="match status" value="1"/>
</dbReference>
<feature type="transmembrane region" description="Helical" evidence="8">
    <location>
        <begin position="37"/>
        <end position="55"/>
    </location>
</feature>
<organism evidence="10 11">
    <name type="scientific">Dictyobacter vulcani</name>
    <dbReference type="NCBI Taxonomy" id="2607529"/>
    <lineage>
        <taxon>Bacteria</taxon>
        <taxon>Bacillati</taxon>
        <taxon>Chloroflexota</taxon>
        <taxon>Ktedonobacteria</taxon>
        <taxon>Ktedonobacterales</taxon>
        <taxon>Dictyobacteraceae</taxon>
        <taxon>Dictyobacter</taxon>
    </lineage>
</organism>
<sequence length="649" mass="68784">MASSPSALMRFQSACVTCVQGGQRFVGRYRDFLLDPGTLFTLASLVLLIAATIVTPDGLINSEHARTWLYLAAALAGSLYIWWSAIQGIRERDFTADIPVSFATAAALIIGQYSAAAVVAVLLLLGGMLEEFVSARAGNALDSLSKLLPDRVTVRRNGEDLVVVLSEVQSADLVLIRSGDRIPVDGVVVQGTASINQAAITGESMAVERRPGDTVYAGTLNELGALEVRTTKVGEETTLGQIRRMVEEAQEQKAPIERILNRYAKFYTPAALILGAFVWWWSGDILRAITILIVFCPCVMVLATPTALVASIGNAALHGSLVKKGATIEAMAKVTAVAFDKTGTLTFGQPKLTTIQPLGILTETDVLRLAAIAEKLSEHPLGRAVVQAAMDRELPVPDPQQFTVLPGLGVQARIEDGEVVIGRPRLLSEQGITVDPEIQARATNLVAVGRTVILVAHNGQIVGMLVLEDTLRPQASSVIMHLKKLGIRTILVTGDNTVTAERIAGELGISEVHAEVLPAQKVEIVKQLQAQGFDVAFVGDGVNDGPALATANVGVAMGLGGTDVAIETAEIALLSDDLTKLPHLLSLSRQAMRAIKQNLIFSLSVLAIAVGLAIPGILAPVTGAILHELSSIPVIANSARLIGLREHHE</sequence>
<feature type="transmembrane region" description="Helical" evidence="8">
    <location>
        <begin position="67"/>
        <end position="86"/>
    </location>
</feature>
<dbReference type="PANTHER" id="PTHR48085">
    <property type="entry name" value="CADMIUM/ZINC-TRANSPORTING ATPASE HMA2-RELATED"/>
    <property type="match status" value="1"/>
</dbReference>
<dbReference type="GO" id="GO:0046872">
    <property type="term" value="F:metal ion binding"/>
    <property type="evidence" value="ECO:0007669"/>
    <property type="project" value="UniProtKB-KW"/>
</dbReference>
<feature type="transmembrane region" description="Helical" evidence="8">
    <location>
        <begin position="98"/>
        <end position="126"/>
    </location>
</feature>
<dbReference type="SFLD" id="SFLDS00003">
    <property type="entry name" value="Haloacid_Dehalogenase"/>
    <property type="match status" value="1"/>
</dbReference>
<reference evidence="10 11" key="1">
    <citation type="submission" date="2019-10" db="EMBL/GenBank/DDBJ databases">
        <title>Dictyobacter vulcani sp. nov., within the class Ktedonobacteria, isolated from soil of volcanic Mt. Zao.</title>
        <authorList>
            <person name="Zheng Y."/>
            <person name="Wang C.M."/>
            <person name="Sakai Y."/>
            <person name="Abe K."/>
            <person name="Yokota A."/>
            <person name="Yabe S."/>
        </authorList>
    </citation>
    <scope>NUCLEOTIDE SEQUENCE [LARGE SCALE GENOMIC DNA]</scope>
    <source>
        <strain evidence="10 11">W12</strain>
    </source>
</reference>
<keyword evidence="3 8" id="KW-0812">Transmembrane</keyword>
<dbReference type="SUPFAM" id="SSF81653">
    <property type="entry name" value="Calcium ATPase, transduction domain A"/>
    <property type="match status" value="1"/>
</dbReference>
<keyword evidence="8" id="KW-1003">Cell membrane</keyword>
<keyword evidence="6 8" id="KW-1133">Transmembrane helix</keyword>
<feature type="transmembrane region" description="Helical" evidence="8">
    <location>
        <begin position="599"/>
        <end position="621"/>
    </location>
</feature>
<name>A0A5J4KFF3_9CHLR</name>
<evidence type="ECO:0000313" key="10">
    <source>
        <dbReference type="EMBL" id="GER86343.1"/>
    </source>
</evidence>
<dbReference type="SFLD" id="SFLDF00027">
    <property type="entry name" value="p-type_atpase"/>
    <property type="match status" value="1"/>
</dbReference>
<dbReference type="Gene3D" id="3.40.50.1000">
    <property type="entry name" value="HAD superfamily/HAD-like"/>
    <property type="match status" value="1"/>
</dbReference>
<comment type="similarity">
    <text evidence="2 8">Belongs to the cation transport ATPase (P-type) (TC 3.A.3) family. Type IB subfamily.</text>
</comment>
<dbReference type="InterPro" id="IPR008250">
    <property type="entry name" value="ATPase_P-typ_transduc_dom_A_sf"/>
</dbReference>
<keyword evidence="8" id="KW-0547">Nucleotide-binding</keyword>
<dbReference type="InterPro" id="IPR027256">
    <property type="entry name" value="P-typ_ATPase_IB"/>
</dbReference>